<organism evidence="4 5">
    <name type="scientific">Arthrobotrys musiformis</name>
    <dbReference type="NCBI Taxonomy" id="47236"/>
    <lineage>
        <taxon>Eukaryota</taxon>
        <taxon>Fungi</taxon>
        <taxon>Dikarya</taxon>
        <taxon>Ascomycota</taxon>
        <taxon>Pezizomycotina</taxon>
        <taxon>Orbiliomycetes</taxon>
        <taxon>Orbiliales</taxon>
        <taxon>Orbiliaceae</taxon>
        <taxon>Arthrobotrys</taxon>
    </lineage>
</organism>
<evidence type="ECO:0000256" key="2">
    <source>
        <dbReference type="SAM" id="MobiDB-lite"/>
    </source>
</evidence>
<dbReference type="GO" id="GO:0042602">
    <property type="term" value="F:riboflavin reductase (NADPH) activity"/>
    <property type="evidence" value="ECO:0007669"/>
    <property type="project" value="TreeGrafter"/>
</dbReference>
<dbReference type="Pfam" id="PF01613">
    <property type="entry name" value="Flavin_Reduct"/>
    <property type="match status" value="1"/>
</dbReference>
<dbReference type="SUPFAM" id="SSF50475">
    <property type="entry name" value="FMN-binding split barrel"/>
    <property type="match status" value="1"/>
</dbReference>
<sequence>MSRSLAPLLNRQSICSSCLRNFRTTRPAAAVLRRNNSNSSSTPPSSSDNISDMFSEMEFPSPRKIKPILERYKTVYRRTESGVVVSQIEQRAEGEEILPGEMTAGPHMPISEQLRVQMRRVLYPLTLITAYSDPEDPKTWNGMTISSFNTVSLDPVPLISFNVKFPSTTGQIILDRELFVVNVLCQHINSAKLCALFNSRPPVKASELDPDAELPRRDGSDGLRAVHENPSPYVQRQMANQKMEPKFRPLSGPFKDMPVYRTGYGLRLIPNVLLTSLGCQLRKVVTAGDHRIIIAEVMDVYGAIGDRPSERRRFHLQGERLEREMAQTYRNGKYVRHRTENVFDVSQVESGQKVLLDDASIDFKHMKRRKSDVITEIL</sequence>
<dbReference type="InterPro" id="IPR002563">
    <property type="entry name" value="Flavin_Rdtase-like_dom"/>
</dbReference>
<reference evidence="4 5" key="1">
    <citation type="submission" date="2023-08" db="EMBL/GenBank/DDBJ databases">
        <authorList>
            <person name="Palmer J.M."/>
        </authorList>
    </citation>
    <scope>NUCLEOTIDE SEQUENCE [LARGE SCALE GENOMIC DNA]</scope>
    <source>
        <strain evidence="4 5">TWF481</strain>
    </source>
</reference>
<evidence type="ECO:0000313" key="4">
    <source>
        <dbReference type="EMBL" id="KAK6503534.1"/>
    </source>
</evidence>
<proteinExistence type="predicted"/>
<dbReference type="InterPro" id="IPR012349">
    <property type="entry name" value="Split_barrel_FMN-bd"/>
</dbReference>
<accession>A0AAV9W9A3</accession>
<dbReference type="InterPro" id="IPR050268">
    <property type="entry name" value="NADH-dep_flavin_reductase"/>
</dbReference>
<protein>
    <recommendedName>
        <fullName evidence="3">Flavin reductase like domain-containing protein</fullName>
    </recommendedName>
</protein>
<feature type="region of interest" description="Disordered" evidence="2">
    <location>
        <begin position="204"/>
        <end position="227"/>
    </location>
</feature>
<dbReference type="Proteomes" id="UP001370758">
    <property type="component" value="Unassembled WGS sequence"/>
</dbReference>
<gene>
    <name evidence="4" type="ORF">TWF481_008548</name>
</gene>
<comment type="caution">
    <text evidence="4">The sequence shown here is derived from an EMBL/GenBank/DDBJ whole genome shotgun (WGS) entry which is preliminary data.</text>
</comment>
<name>A0AAV9W9A3_9PEZI</name>
<dbReference type="GO" id="GO:0010181">
    <property type="term" value="F:FMN binding"/>
    <property type="evidence" value="ECO:0007669"/>
    <property type="project" value="InterPro"/>
</dbReference>
<feature type="compositionally biased region" description="Low complexity" evidence="2">
    <location>
        <begin position="35"/>
        <end position="52"/>
    </location>
</feature>
<feature type="domain" description="Flavin reductase like" evidence="3">
    <location>
        <begin position="118"/>
        <end position="316"/>
    </location>
</feature>
<dbReference type="PANTHER" id="PTHR30466:SF1">
    <property type="entry name" value="FMN REDUCTASE (NADH) RUTF"/>
    <property type="match status" value="1"/>
</dbReference>
<keyword evidence="5" id="KW-1185">Reference proteome</keyword>
<feature type="compositionally biased region" description="Basic and acidic residues" evidence="2">
    <location>
        <begin position="213"/>
        <end position="227"/>
    </location>
</feature>
<dbReference type="AlphaFoldDB" id="A0AAV9W9A3"/>
<evidence type="ECO:0000313" key="5">
    <source>
        <dbReference type="Proteomes" id="UP001370758"/>
    </source>
</evidence>
<evidence type="ECO:0000256" key="1">
    <source>
        <dbReference type="ARBA" id="ARBA00023002"/>
    </source>
</evidence>
<keyword evidence="1" id="KW-0560">Oxidoreductase</keyword>
<dbReference type="Gene3D" id="2.30.110.10">
    <property type="entry name" value="Electron Transport, Fmn-binding Protein, Chain A"/>
    <property type="match status" value="1"/>
</dbReference>
<dbReference type="SMART" id="SM00903">
    <property type="entry name" value="Flavin_Reduct"/>
    <property type="match status" value="1"/>
</dbReference>
<feature type="region of interest" description="Disordered" evidence="2">
    <location>
        <begin position="33"/>
        <end position="54"/>
    </location>
</feature>
<evidence type="ECO:0000259" key="3">
    <source>
        <dbReference type="SMART" id="SM00903"/>
    </source>
</evidence>
<dbReference type="PANTHER" id="PTHR30466">
    <property type="entry name" value="FLAVIN REDUCTASE"/>
    <property type="match status" value="1"/>
</dbReference>
<dbReference type="EMBL" id="JAVHJL010000005">
    <property type="protein sequence ID" value="KAK6503534.1"/>
    <property type="molecule type" value="Genomic_DNA"/>
</dbReference>